<keyword evidence="1" id="KW-0812">Transmembrane</keyword>
<keyword evidence="2" id="KW-0413">Isomerase</keyword>
<feature type="transmembrane region" description="Helical" evidence="1">
    <location>
        <begin position="20"/>
        <end position="36"/>
    </location>
</feature>
<dbReference type="EMBL" id="KF901286">
    <property type="protein sequence ID" value="AIF25269.1"/>
    <property type="molecule type" value="Genomic_DNA"/>
</dbReference>
<organism evidence="2">
    <name type="scientific">uncultured marine thaumarchaeote SAT1000_48_G08</name>
    <dbReference type="NCBI Taxonomy" id="1456416"/>
    <lineage>
        <taxon>Archaea</taxon>
        <taxon>Nitrososphaerota</taxon>
        <taxon>environmental samples</taxon>
    </lineage>
</organism>
<dbReference type="InterPro" id="IPR049886">
    <property type="entry name" value="CFI_box_CTERM_dom"/>
</dbReference>
<proteinExistence type="predicted"/>
<reference evidence="2" key="1">
    <citation type="journal article" date="2014" name="Genome Biol. Evol.">
        <title>Pangenome evidence for extensive interdomain horizontal transfer affecting lineage core and shell genes in uncultured planktonic thaumarchaeota and euryarchaeota.</title>
        <authorList>
            <person name="Deschamps P."/>
            <person name="Zivanovic Y."/>
            <person name="Moreira D."/>
            <person name="Rodriguez-Valera F."/>
            <person name="Lopez-Garcia P."/>
        </authorList>
    </citation>
    <scope>NUCLEOTIDE SEQUENCE</scope>
</reference>
<evidence type="ECO:0000256" key="1">
    <source>
        <dbReference type="SAM" id="Phobius"/>
    </source>
</evidence>
<dbReference type="GO" id="GO:0016853">
    <property type="term" value="F:isomerase activity"/>
    <property type="evidence" value="ECO:0007669"/>
    <property type="project" value="UniProtKB-KW"/>
</dbReference>
<dbReference type="AlphaFoldDB" id="A0A075IBH4"/>
<sequence>MVYLSPVIQPLSVNVKFKVIILFLVMIGTFISPTFAQQFKEPNYKIRGGEVLGFEIDPDTKSLIISLDQRARGELTITLPRNLIDAKIGSEDTDFIILVDGAFKHEPMDEIITFSDRTVTIPLRGYNSTITIIGTQVFSQVTSTPTVIPQQQIEKKIEAELRSEIPKGEAKLLIFSDTKWSGALDSTSFDYIEIVGQNDRSIVFGCESSPLREGFFGAKIQKITKDGYLKIVAIQNQKIMAQGSTEAQFGEILIQEKCVSSSGTGGGGCLIATATFGSEIAPQVQFLRELRDNTVLQTESGSAFMTGFNQFYYSFSPVVADYERENPAFKEAVKITLTPLLTSLTLLQYVDINSESEMLGYGIGVILLNIGMYFVAPAVLIMVVRKRI</sequence>
<accession>A0A075IBH4</accession>
<feature type="transmembrane region" description="Helical" evidence="1">
    <location>
        <begin position="362"/>
        <end position="384"/>
    </location>
</feature>
<name>A0A075IBH4_9ARCH</name>
<protein>
    <submittedName>
        <fullName evidence="2">Peptidyl-prolyl isomerase</fullName>
    </submittedName>
</protein>
<keyword evidence="1" id="KW-1133">Transmembrane helix</keyword>
<keyword evidence="1" id="KW-0472">Membrane</keyword>
<evidence type="ECO:0000313" key="2">
    <source>
        <dbReference type="EMBL" id="AIF25269.1"/>
    </source>
</evidence>
<dbReference type="NCBIfam" id="NF041770">
    <property type="entry name" value="CFI_box_CTERM"/>
    <property type="match status" value="1"/>
</dbReference>